<dbReference type="InterPro" id="IPR020904">
    <property type="entry name" value="Sc_DH/Rdtase_CS"/>
</dbReference>
<dbReference type="PRINTS" id="PR00080">
    <property type="entry name" value="SDRFAMILY"/>
</dbReference>
<dbReference type="InterPro" id="IPR036291">
    <property type="entry name" value="NAD(P)-bd_dom_sf"/>
</dbReference>
<dbReference type="PANTHER" id="PTHR42760:SF40">
    <property type="entry name" value="3-OXOACYL-[ACYL-CARRIER-PROTEIN] REDUCTASE, CHLOROPLASTIC"/>
    <property type="match status" value="1"/>
</dbReference>
<dbReference type="Gene3D" id="3.40.50.720">
    <property type="entry name" value="NAD(P)-binding Rossmann-like Domain"/>
    <property type="match status" value="1"/>
</dbReference>
<dbReference type="GO" id="GO:0030497">
    <property type="term" value="P:fatty acid elongation"/>
    <property type="evidence" value="ECO:0007669"/>
    <property type="project" value="TreeGrafter"/>
</dbReference>
<keyword evidence="2" id="KW-0560">Oxidoreductase</keyword>
<name>A0A1V2VYY8_9BURK</name>
<comment type="similarity">
    <text evidence="1">Belongs to the short-chain dehydrogenases/reductases (SDR) family.</text>
</comment>
<dbReference type="AlphaFoldDB" id="A0A1V2VYY8"/>
<proteinExistence type="inferred from homology"/>
<evidence type="ECO:0000256" key="1">
    <source>
        <dbReference type="ARBA" id="ARBA00006484"/>
    </source>
</evidence>
<dbReference type="OrthoDB" id="286404at2"/>
<dbReference type="GO" id="GO:0016616">
    <property type="term" value="F:oxidoreductase activity, acting on the CH-OH group of donors, NAD or NADP as acceptor"/>
    <property type="evidence" value="ECO:0007669"/>
    <property type="project" value="TreeGrafter"/>
</dbReference>
<reference evidence="3 4" key="1">
    <citation type="submission" date="2016-08" db="EMBL/GenBank/DDBJ databases">
        <authorList>
            <person name="Seilhamer J.J."/>
        </authorList>
    </citation>
    <scope>NUCLEOTIDE SEQUENCE [LARGE SCALE GENOMIC DNA]</scope>
    <source>
        <strain evidence="3 4">VC14762</strain>
    </source>
</reference>
<organism evidence="3 4">
    <name type="scientific">Burkholderia cenocepacia</name>
    <dbReference type="NCBI Taxonomy" id="95486"/>
    <lineage>
        <taxon>Bacteria</taxon>
        <taxon>Pseudomonadati</taxon>
        <taxon>Pseudomonadota</taxon>
        <taxon>Betaproteobacteria</taxon>
        <taxon>Burkholderiales</taxon>
        <taxon>Burkholderiaceae</taxon>
        <taxon>Burkholderia</taxon>
        <taxon>Burkholderia cepacia complex</taxon>
    </lineage>
</organism>
<dbReference type="Pfam" id="PF13561">
    <property type="entry name" value="adh_short_C2"/>
    <property type="match status" value="1"/>
</dbReference>
<dbReference type="SUPFAM" id="SSF51735">
    <property type="entry name" value="NAD(P)-binding Rossmann-fold domains"/>
    <property type="match status" value="1"/>
</dbReference>
<dbReference type="GeneID" id="56562474"/>
<accession>A0A1V2VYY8</accession>
<gene>
    <name evidence="3" type="ORF">A8E72_25500</name>
</gene>
<evidence type="ECO:0000313" key="4">
    <source>
        <dbReference type="Proteomes" id="UP000188543"/>
    </source>
</evidence>
<evidence type="ECO:0000256" key="2">
    <source>
        <dbReference type="ARBA" id="ARBA00023002"/>
    </source>
</evidence>
<dbReference type="PANTHER" id="PTHR42760">
    <property type="entry name" value="SHORT-CHAIN DEHYDROGENASES/REDUCTASES FAMILY MEMBER"/>
    <property type="match status" value="1"/>
</dbReference>
<dbReference type="PROSITE" id="PS00061">
    <property type="entry name" value="ADH_SHORT"/>
    <property type="match status" value="1"/>
</dbReference>
<dbReference type="Proteomes" id="UP000188543">
    <property type="component" value="Unassembled WGS sequence"/>
</dbReference>
<comment type="caution">
    <text evidence="3">The sequence shown here is derived from an EMBL/GenBank/DDBJ whole genome shotgun (WGS) entry which is preliminary data.</text>
</comment>
<dbReference type="RefSeq" id="WP_034202163.1">
    <property type="nucleotide sequence ID" value="NZ_CADETK010000002.1"/>
</dbReference>
<protein>
    <submittedName>
        <fullName evidence="3">3-oxoacyl-ACP reductase</fullName>
    </submittedName>
</protein>
<evidence type="ECO:0000313" key="3">
    <source>
        <dbReference type="EMBL" id="ONU80348.1"/>
    </source>
</evidence>
<dbReference type="InterPro" id="IPR002347">
    <property type="entry name" value="SDR_fam"/>
</dbReference>
<dbReference type="PRINTS" id="PR00081">
    <property type="entry name" value="GDHRDH"/>
</dbReference>
<sequence>MTGNEQQRTAIVTGGSSGIGFAIAHRLVQDGYRVAIVGRDGARLAAAVARLGGAAIGQAGDLGVRREAEAAVAAIVARWPRIDVLVNNAGLTGRVGADTEAAEAESVWDAVLDANLKSLFLTTMAVLPHLAEYAARIVNIGSIAARAGSLLPGGLAYAAAKAGVEGFTVALARELGPRGATVNTVAPGYIADTRFFGDGGVAPAIAATIREQTPVGRAGQPDDIADAVAWLAGPRASFVTGATIAVNGGWRVG</sequence>
<dbReference type="EMBL" id="MUTJ01000079">
    <property type="protein sequence ID" value="ONU80348.1"/>
    <property type="molecule type" value="Genomic_DNA"/>
</dbReference>
<dbReference type="FunFam" id="3.40.50.720:FF:000173">
    <property type="entry name" value="3-oxoacyl-[acyl-carrier protein] reductase"/>
    <property type="match status" value="1"/>
</dbReference>